<comment type="catalytic activity">
    <reaction evidence="21">
        <text>an N(1)-methyladenosine in tRNA + 2-oxoglutarate + O2 = an adenosine in tRNA + formaldehyde + succinate + CO2</text>
        <dbReference type="Rhea" id="RHEA:54576"/>
        <dbReference type="Rhea" id="RHEA-COMP:10242"/>
        <dbReference type="Rhea" id="RHEA-COMP:12312"/>
        <dbReference type="ChEBI" id="CHEBI:15379"/>
        <dbReference type="ChEBI" id="CHEBI:16526"/>
        <dbReference type="ChEBI" id="CHEBI:16810"/>
        <dbReference type="ChEBI" id="CHEBI:16842"/>
        <dbReference type="ChEBI" id="CHEBI:30031"/>
        <dbReference type="ChEBI" id="CHEBI:74411"/>
        <dbReference type="ChEBI" id="CHEBI:74491"/>
    </reaction>
</comment>
<evidence type="ECO:0000256" key="17">
    <source>
        <dbReference type="ARBA" id="ARBA00031046"/>
    </source>
</evidence>
<evidence type="ECO:0000256" key="2">
    <source>
        <dbReference type="ARBA" id="ARBA00004324"/>
    </source>
</evidence>
<evidence type="ECO:0000256" key="13">
    <source>
        <dbReference type="ARBA" id="ARBA00023242"/>
    </source>
</evidence>
<dbReference type="Ensembl" id="ENSGALT00010051429.1">
    <property type="protein sequence ID" value="ENSGALP00010030620.1"/>
    <property type="gene ID" value="ENSGALG00010021200.1"/>
</dbReference>
<dbReference type="GO" id="GO:1990984">
    <property type="term" value="F:tRNA demethylase activity"/>
    <property type="evidence" value="ECO:0007669"/>
    <property type="project" value="Ensembl"/>
</dbReference>
<evidence type="ECO:0000256" key="20">
    <source>
        <dbReference type="ARBA" id="ARBA00046452"/>
    </source>
</evidence>
<feature type="region of interest" description="Disordered" evidence="26">
    <location>
        <begin position="1"/>
        <end position="28"/>
    </location>
</feature>
<dbReference type="FunFam" id="1.20.58.1470:FF:000001">
    <property type="entry name" value="FTO, alpha-ketoglutarate dependent dioxygenase"/>
    <property type="match status" value="1"/>
</dbReference>
<organism evidence="28 29">
    <name type="scientific">Gallus gallus</name>
    <name type="common">Chicken</name>
    <dbReference type="NCBI Taxonomy" id="9031"/>
    <lineage>
        <taxon>Eukaryota</taxon>
        <taxon>Metazoa</taxon>
        <taxon>Chordata</taxon>
        <taxon>Craniata</taxon>
        <taxon>Vertebrata</taxon>
        <taxon>Euteleostomi</taxon>
        <taxon>Archelosauria</taxon>
        <taxon>Archosauria</taxon>
        <taxon>Dinosauria</taxon>
        <taxon>Saurischia</taxon>
        <taxon>Theropoda</taxon>
        <taxon>Coelurosauria</taxon>
        <taxon>Aves</taxon>
        <taxon>Neognathae</taxon>
        <taxon>Galloanserae</taxon>
        <taxon>Galliformes</taxon>
        <taxon>Phasianidae</taxon>
        <taxon>Phasianinae</taxon>
        <taxon>Gallus</taxon>
    </lineage>
</organism>
<dbReference type="GO" id="GO:0035516">
    <property type="term" value="F:broad specificity oxidative DNA demethylase activity"/>
    <property type="evidence" value="ECO:0000318"/>
    <property type="project" value="GO_Central"/>
</dbReference>
<evidence type="ECO:0000256" key="14">
    <source>
        <dbReference type="ARBA" id="ARBA00030404"/>
    </source>
</evidence>
<evidence type="ECO:0000256" key="12">
    <source>
        <dbReference type="ARBA" id="ARBA00023004"/>
    </source>
</evidence>
<evidence type="ECO:0000256" key="6">
    <source>
        <dbReference type="ARBA" id="ARBA00013477"/>
    </source>
</evidence>
<dbReference type="InterPro" id="IPR024366">
    <property type="entry name" value="FTO_C"/>
</dbReference>
<evidence type="ECO:0000256" key="18">
    <source>
        <dbReference type="ARBA" id="ARBA00032169"/>
    </source>
</evidence>
<dbReference type="InterPro" id="IPR024367">
    <property type="entry name" value="FTO_cat_dom"/>
</dbReference>
<keyword evidence="29" id="KW-1185">Reference proteome</keyword>
<proteinExistence type="inferred from homology"/>
<dbReference type="AlphaFoldDB" id="A0A8V0ZIK2"/>
<dbReference type="GO" id="GO:0040014">
    <property type="term" value="P:regulation of multicellular organism growth"/>
    <property type="evidence" value="ECO:0007669"/>
    <property type="project" value="Ensembl"/>
</dbReference>
<dbReference type="SMART" id="SM01223">
    <property type="entry name" value="FTO_NTD"/>
    <property type="match status" value="1"/>
</dbReference>
<evidence type="ECO:0000256" key="3">
    <source>
        <dbReference type="ARBA" id="ARBA00004496"/>
    </source>
</evidence>
<keyword evidence="13" id="KW-0539">Nucleus</keyword>
<keyword evidence="8" id="KW-0479">Metal-binding</keyword>
<dbReference type="InterPro" id="IPR037151">
    <property type="entry name" value="AlkB-like_sf"/>
</dbReference>
<dbReference type="GO" id="GO:0005634">
    <property type="term" value="C:nucleus"/>
    <property type="evidence" value="ECO:0000318"/>
    <property type="project" value="GO_Central"/>
</dbReference>
<keyword evidence="9" id="KW-0223">Dioxygenase</keyword>
<comment type="subcellular location">
    <subcellularLocation>
        <location evidence="3">Cytoplasm</location>
    </subcellularLocation>
    <subcellularLocation>
        <location evidence="2">Nucleus speckle</location>
    </subcellularLocation>
</comment>
<evidence type="ECO:0000256" key="4">
    <source>
        <dbReference type="ARBA" id="ARBA00006264"/>
    </source>
</evidence>
<evidence type="ECO:0000256" key="9">
    <source>
        <dbReference type="ARBA" id="ARBA00022964"/>
    </source>
</evidence>
<dbReference type="InterPro" id="IPR032868">
    <property type="entry name" value="FTO"/>
</dbReference>
<reference evidence="28" key="1">
    <citation type="submission" date="2020-11" db="EMBL/GenBank/DDBJ databases">
        <title>Gallus gallus (Chicken) genome, bGalGal1, GRCg7b, maternal haplotype autosomes + Z &amp; W.</title>
        <authorList>
            <person name="Warren W."/>
            <person name="Formenti G."/>
            <person name="Fedrigo O."/>
            <person name="Haase B."/>
            <person name="Mountcastle J."/>
            <person name="Balacco J."/>
            <person name="Tracey A."/>
            <person name="Schneider V."/>
            <person name="Okimoto R."/>
            <person name="Cheng H."/>
            <person name="Hawken R."/>
            <person name="Howe K."/>
            <person name="Jarvis E.D."/>
        </authorList>
    </citation>
    <scope>NUCLEOTIDE SEQUENCE [LARGE SCALE GENOMIC DNA]</scope>
    <source>
        <strain evidence="28">Broiler</strain>
    </source>
</reference>
<reference evidence="28" key="3">
    <citation type="submission" date="2025-09" db="UniProtKB">
        <authorList>
            <consortium name="Ensembl"/>
        </authorList>
    </citation>
    <scope>IDENTIFICATION</scope>
    <source>
        <strain evidence="28">broiler</strain>
    </source>
</reference>
<evidence type="ECO:0000313" key="28">
    <source>
        <dbReference type="Ensembl" id="ENSGALP00010030620.1"/>
    </source>
</evidence>
<evidence type="ECO:0000256" key="8">
    <source>
        <dbReference type="ARBA" id="ARBA00022723"/>
    </source>
</evidence>
<dbReference type="GO" id="GO:0061157">
    <property type="term" value="P:mRNA destabilization"/>
    <property type="evidence" value="ECO:0007669"/>
    <property type="project" value="Ensembl"/>
</dbReference>
<dbReference type="Proteomes" id="UP000000539">
    <property type="component" value="Chromosome 11"/>
</dbReference>
<dbReference type="GO" id="GO:0060612">
    <property type="term" value="P:adipose tissue development"/>
    <property type="evidence" value="ECO:0007669"/>
    <property type="project" value="Ensembl"/>
</dbReference>
<dbReference type="Pfam" id="PF12933">
    <property type="entry name" value="FTO_NTD"/>
    <property type="match status" value="1"/>
</dbReference>
<dbReference type="OrthoDB" id="46257at2759"/>
<evidence type="ECO:0000256" key="22">
    <source>
        <dbReference type="ARBA" id="ARBA00048158"/>
    </source>
</evidence>
<dbReference type="GO" id="GO:0008198">
    <property type="term" value="F:ferrous iron binding"/>
    <property type="evidence" value="ECO:0007669"/>
    <property type="project" value="Ensembl"/>
</dbReference>
<dbReference type="Gene3D" id="2.60.120.590">
    <property type="entry name" value="Alpha-ketoglutarate-dependent dioxygenase AlkB-like"/>
    <property type="match status" value="1"/>
</dbReference>
<gene>
    <name evidence="28" type="primary">FTO</name>
</gene>
<dbReference type="GO" id="GO:0006307">
    <property type="term" value="P:DNA alkylation repair"/>
    <property type="evidence" value="ECO:0000318"/>
    <property type="project" value="GO_Central"/>
</dbReference>
<keyword evidence="12" id="KW-0408">Iron</keyword>
<evidence type="ECO:0000256" key="26">
    <source>
        <dbReference type="SAM" id="MobiDB-lite"/>
    </source>
</evidence>
<dbReference type="GO" id="GO:0001659">
    <property type="term" value="P:temperature homeostasis"/>
    <property type="evidence" value="ECO:0007669"/>
    <property type="project" value="Ensembl"/>
</dbReference>
<comment type="catalytic activity">
    <reaction evidence="25">
        <text>a 5'-end (N(7)-methyl 5'-triphosphoguanosine)-(N(6),2'-O-dimethyladenosine) in mRNA + 2-oxoglutarate + O2 = a 5'-end (N(7)-methyl 5'-triphosphoguanosine)-(2'-O-methyladenosine) in mRNA + formaldehyde + succinate + CO2</text>
        <dbReference type="Rhea" id="RHEA:57896"/>
        <dbReference type="Rhea" id="RHEA-COMP:11518"/>
        <dbReference type="Rhea" id="RHEA-COMP:11519"/>
        <dbReference type="ChEBI" id="CHEBI:15379"/>
        <dbReference type="ChEBI" id="CHEBI:16526"/>
        <dbReference type="ChEBI" id="CHEBI:16810"/>
        <dbReference type="ChEBI" id="CHEBI:16842"/>
        <dbReference type="ChEBI" id="CHEBI:30031"/>
        <dbReference type="ChEBI" id="CHEBI:85958"/>
        <dbReference type="ChEBI" id="CHEBI:85959"/>
    </reaction>
</comment>
<dbReference type="Gene3D" id="1.20.58.1470">
    <property type="entry name" value="FTO C-terminal domain"/>
    <property type="match status" value="1"/>
</dbReference>
<sequence length="620" mass="69802">MLPQRRRSPAASQAGAASSVLTAPASPLRPSTPLLTAAVANRSQPVPGNATARCLMGVVVLGGAERRGAVRAGGKAALPAAVLAGGCSVLKGGRRWSGASGVARVSAARGGGSMKRRAGEREKELKKKKLLEELGEGKLPYLTPADADFHHLQKTRYSKLIFRKSDTVPEELHQMVQDGFLTLRKHGCFFQDLVRIKGKDFFTPVSRILIGKPGCTYKYLNTRLFTVPWPTEGCEIKYCSPQIHDACKALIKLNDYLHIEAVKALQGQNLLGTKDTTVIDREQNFATSLIEKGSFSKDQSSCYVPEDDYTSLNNRTSYNLTLLNYMDPLQMPYLKQEPYFGMGNMAVSWHHDENLVERSTVAVYSYSCEGSSAEEASDWNLKGRDPAVWHVGLKVAWDIETPGLAIPLHQGDLYLMLDDLNMTHQHCVLAGFSPRFSSTHRVADCSRGTLEYIFGQCELALQNLQTDSNSTALSLKSLETAVIKQMEEIHNEVEFEWLRQFWFQGKRYLKCTDWWLKPMAKLEEFWRKMELMTSLVLQEVRKKEQTEEQRNETISCLLLVLTERQRLRNEWAARCQSEAAESLPEEQKPECHPFWTNEESNMPLPFDLEEVIVHLQNLVQ</sequence>
<dbReference type="PANTHER" id="PTHR31291:SF2">
    <property type="entry name" value="ALPHA-KETOGLUTARATE-DEPENDENT DIOXYGENASE FTO"/>
    <property type="match status" value="1"/>
</dbReference>
<feature type="domain" description="Alpha-ketoglutarate-dependent dioxygenase FTO catalytic" evidence="27">
    <location>
        <begin position="146"/>
        <end position="445"/>
    </location>
</feature>
<dbReference type="GO" id="GO:0070350">
    <property type="term" value="P:regulation of white fat cell proliferation"/>
    <property type="evidence" value="ECO:0007669"/>
    <property type="project" value="Ensembl"/>
</dbReference>
<evidence type="ECO:0000256" key="11">
    <source>
        <dbReference type="ARBA" id="ARBA00023002"/>
    </source>
</evidence>
<keyword evidence="7" id="KW-0963">Cytoplasm</keyword>
<evidence type="ECO:0000256" key="10">
    <source>
        <dbReference type="ARBA" id="ARBA00022990"/>
    </source>
</evidence>
<evidence type="ECO:0000256" key="7">
    <source>
        <dbReference type="ARBA" id="ARBA00022490"/>
    </source>
</evidence>
<comment type="subunit">
    <text evidence="20">Monomer. May also exist as homodimer.</text>
</comment>
<dbReference type="FunFam" id="2.60.120.590:FF:000001">
    <property type="entry name" value="FTO, alpha-ketoglutarate dependent dioxygenase"/>
    <property type="match status" value="1"/>
</dbReference>
<evidence type="ECO:0000313" key="29">
    <source>
        <dbReference type="Proteomes" id="UP000000539"/>
    </source>
</evidence>
<dbReference type="GO" id="GO:0010883">
    <property type="term" value="P:regulation of lipid storage"/>
    <property type="evidence" value="ECO:0000318"/>
    <property type="project" value="GO_Central"/>
</dbReference>
<keyword evidence="11" id="KW-0560">Oxidoreductase</keyword>
<reference evidence="28" key="2">
    <citation type="submission" date="2025-08" db="UniProtKB">
        <authorList>
            <consortium name="Ensembl"/>
        </authorList>
    </citation>
    <scope>IDENTIFICATION</scope>
    <source>
        <strain evidence="28">broiler</strain>
    </source>
</reference>
<feature type="compositionally biased region" description="Low complexity" evidence="26">
    <location>
        <begin position="9"/>
        <end position="19"/>
    </location>
</feature>
<evidence type="ECO:0000256" key="16">
    <source>
        <dbReference type="ARBA" id="ARBA00030557"/>
    </source>
</evidence>
<comment type="catalytic activity">
    <reaction evidence="24">
        <text>N(6)-methyladenosine in U6 snRNA + 2-oxoglutarate + O2 = adenosine in U6 snRNA + formaldehyde + succinate + CO2</text>
        <dbReference type="Rhea" id="RHEA:57900"/>
        <dbReference type="Rhea" id="RHEA-COMP:13573"/>
        <dbReference type="Rhea" id="RHEA-COMP:13574"/>
        <dbReference type="ChEBI" id="CHEBI:15379"/>
        <dbReference type="ChEBI" id="CHEBI:16526"/>
        <dbReference type="ChEBI" id="CHEBI:16810"/>
        <dbReference type="ChEBI" id="CHEBI:16842"/>
        <dbReference type="ChEBI" id="CHEBI:30031"/>
        <dbReference type="ChEBI" id="CHEBI:74411"/>
        <dbReference type="ChEBI" id="CHEBI:74449"/>
    </reaction>
</comment>
<protein>
    <recommendedName>
        <fullName evidence="6">Alpha-ketoglutarate-dependent dioxygenase FTO</fullName>
        <ecNumber evidence="5">1.14.11.53</ecNumber>
    </recommendedName>
    <alternativeName>
        <fullName evidence="17">Fat mass and obesity-associated protein</fullName>
    </alternativeName>
    <alternativeName>
        <fullName evidence="14">U6 small nuclear RNA (2'-O-methyladenosine-N(6)-)-demethylase FTO</fullName>
    </alternativeName>
    <alternativeName>
        <fullName evidence="15">U6 small nuclear RNA N(6)-methyladenosine-demethylase FTO</fullName>
    </alternativeName>
    <alternativeName>
        <fullName evidence="18">mRNA (2'-O-methyladenosine-N(6)-)-demethylase FTO</fullName>
    </alternativeName>
    <alternativeName>
        <fullName evidence="19">mRNA N(6)-methyladenosine demethylase FTO</fullName>
    </alternativeName>
    <alternativeName>
        <fullName evidence="16">tRNA N1-methyl adenine demethylase FTO</fullName>
    </alternativeName>
</protein>
<dbReference type="GO" id="GO:1990931">
    <property type="term" value="F:mRNA N6-methyladenosine dioxygenase activity"/>
    <property type="evidence" value="ECO:0000318"/>
    <property type="project" value="GO_Central"/>
</dbReference>
<keyword evidence="10" id="KW-0007">Acetylation</keyword>
<dbReference type="PANTHER" id="PTHR31291">
    <property type="entry name" value="ALPHA-KETOGLUTARATE-DEPENDENT DIOXYGENASE FTO"/>
    <property type="match status" value="1"/>
</dbReference>
<name>A0A8V0ZIK2_CHICK</name>
<dbReference type="GeneTree" id="ENSGT00390000017730"/>
<dbReference type="InterPro" id="IPR038413">
    <property type="entry name" value="FTO_C_sf"/>
</dbReference>
<evidence type="ECO:0000256" key="21">
    <source>
        <dbReference type="ARBA" id="ARBA00047457"/>
    </source>
</evidence>
<dbReference type="FunCoup" id="A0A8V0ZIK2">
    <property type="interactions" value="1008"/>
</dbReference>
<dbReference type="GO" id="GO:0044065">
    <property type="term" value="P:regulation of respiratory system process"/>
    <property type="evidence" value="ECO:0007669"/>
    <property type="project" value="Ensembl"/>
</dbReference>
<evidence type="ECO:0000256" key="15">
    <source>
        <dbReference type="ARBA" id="ARBA00030546"/>
    </source>
</evidence>
<dbReference type="Pfam" id="PF12934">
    <property type="entry name" value="FTO_CTD"/>
    <property type="match status" value="1"/>
</dbReference>
<comment type="cofactor">
    <cofactor evidence="1">
        <name>Fe(2+)</name>
        <dbReference type="ChEBI" id="CHEBI:29033"/>
    </cofactor>
</comment>
<evidence type="ECO:0000256" key="25">
    <source>
        <dbReference type="ARBA" id="ARBA00049565"/>
    </source>
</evidence>
<dbReference type="GO" id="GO:0042245">
    <property type="term" value="P:RNA repair"/>
    <property type="evidence" value="ECO:0000318"/>
    <property type="project" value="GO_Central"/>
</dbReference>
<comment type="catalytic activity">
    <reaction evidence="23">
        <text>a 5'-end (N(7)-methyl 5'-triphosphoguanosine)-(N(6),2'-O-dimethyladenosine) in U6 snRNA + 2-oxoglutarate + O2 = a 5'-end (N(7)-methyl 5'-triphosphoguanosine)-(2'-O-methyladenosine) in U6 snRNA + formaldehyde + succinate + CO2</text>
        <dbReference type="Rhea" id="RHEA:57904"/>
        <dbReference type="Rhea" id="RHEA-COMP:15030"/>
        <dbReference type="Rhea" id="RHEA-COMP:15031"/>
        <dbReference type="ChEBI" id="CHEBI:15379"/>
        <dbReference type="ChEBI" id="CHEBI:16526"/>
        <dbReference type="ChEBI" id="CHEBI:16810"/>
        <dbReference type="ChEBI" id="CHEBI:16842"/>
        <dbReference type="ChEBI" id="CHEBI:30031"/>
        <dbReference type="ChEBI" id="CHEBI:85958"/>
        <dbReference type="ChEBI" id="CHEBI:85959"/>
    </reaction>
</comment>
<comment type="catalytic activity">
    <reaction evidence="22">
        <text>an N(6)-methyladenosine in mRNA + 2-oxoglutarate + O2 = an adenosine in mRNA + formaldehyde + succinate + CO2</text>
        <dbReference type="Rhea" id="RHEA:49520"/>
        <dbReference type="Rhea" id="RHEA-COMP:12414"/>
        <dbReference type="Rhea" id="RHEA-COMP:12417"/>
        <dbReference type="ChEBI" id="CHEBI:15379"/>
        <dbReference type="ChEBI" id="CHEBI:16526"/>
        <dbReference type="ChEBI" id="CHEBI:16810"/>
        <dbReference type="ChEBI" id="CHEBI:16842"/>
        <dbReference type="ChEBI" id="CHEBI:30031"/>
        <dbReference type="ChEBI" id="CHEBI:74411"/>
        <dbReference type="ChEBI" id="CHEBI:74449"/>
        <dbReference type="EC" id="1.14.11.53"/>
    </reaction>
</comment>
<evidence type="ECO:0000256" key="5">
    <source>
        <dbReference type="ARBA" id="ARBA00012931"/>
    </source>
</evidence>
<comment type="similarity">
    <text evidence="4">Belongs to the fto family.</text>
</comment>
<evidence type="ECO:0000256" key="23">
    <source>
        <dbReference type="ARBA" id="ARBA00048582"/>
    </source>
</evidence>
<accession>A0A8V0ZIK2</accession>
<dbReference type="EC" id="1.14.11.53" evidence="5"/>
<dbReference type="GlyGen" id="A0A8V0ZIK2">
    <property type="glycosylation" value="1 site"/>
</dbReference>
<dbReference type="GO" id="GO:0005829">
    <property type="term" value="C:cytosol"/>
    <property type="evidence" value="ECO:0007669"/>
    <property type="project" value="Ensembl"/>
</dbReference>
<evidence type="ECO:0000256" key="19">
    <source>
        <dbReference type="ARBA" id="ARBA00032950"/>
    </source>
</evidence>
<dbReference type="GO" id="GO:0016607">
    <property type="term" value="C:nuclear speck"/>
    <property type="evidence" value="ECO:0007669"/>
    <property type="project" value="UniProtKB-SubCell"/>
</dbReference>
<evidence type="ECO:0000256" key="1">
    <source>
        <dbReference type="ARBA" id="ARBA00001954"/>
    </source>
</evidence>
<evidence type="ECO:0000256" key="24">
    <source>
        <dbReference type="ARBA" id="ARBA00049056"/>
    </source>
</evidence>
<evidence type="ECO:0000259" key="27">
    <source>
        <dbReference type="SMART" id="SM01223"/>
    </source>
</evidence>
<dbReference type="GO" id="GO:0016180">
    <property type="term" value="P:snRNA processing"/>
    <property type="evidence" value="ECO:0007669"/>
    <property type="project" value="Ensembl"/>
</dbReference>